<sequence length="58" mass="5680">MTSSDTRLNGPPMMGGIALGLAMGYVPCLYECETGVCSGGPGGPLVTIIGTTMGTGAN</sequence>
<dbReference type="AlphaFoldDB" id="D9PGW4"/>
<proteinExistence type="predicted"/>
<gene>
    <name evidence="1" type="ORF">LDC_0761</name>
</gene>
<dbReference type="EMBL" id="ADZX01000328">
    <property type="protein sequence ID" value="EFK97201.1"/>
    <property type="molecule type" value="Genomic_DNA"/>
</dbReference>
<evidence type="ECO:0000313" key="1">
    <source>
        <dbReference type="EMBL" id="EFK97201.1"/>
    </source>
</evidence>
<comment type="caution">
    <text evidence="1">The sequence shown here is derived from an EMBL/GenBank/DDBJ whole genome shotgun (WGS) entry which is preliminary data.</text>
</comment>
<reference evidence="1" key="1">
    <citation type="submission" date="2010-07" db="EMBL/GenBank/DDBJ databases">
        <authorList>
            <consortium name="CONSOLIDER consortium CSD2007-00005"/>
            <person name="Guazzaroni M.-E."/>
            <person name="Richter M."/>
            <person name="Garcia-Salamanca A."/>
            <person name="Yarza P."/>
            <person name="Ferrer M."/>
        </authorList>
    </citation>
    <scope>NUCLEOTIDE SEQUENCE</scope>
</reference>
<organism evidence="1">
    <name type="scientific">sediment metagenome</name>
    <dbReference type="NCBI Taxonomy" id="749907"/>
    <lineage>
        <taxon>unclassified sequences</taxon>
        <taxon>metagenomes</taxon>
        <taxon>ecological metagenomes</taxon>
    </lineage>
</organism>
<name>D9PGW4_9ZZZZ</name>
<reference evidence="1" key="2">
    <citation type="journal article" date="2011" name="Microb. Ecol.">
        <title>Taxonomic and Functional Metagenomic Profiling of the Microbial Community in the Anoxic Sediment of a Sub-saline Shallow Lake (Laguna de Carrizo, Central Spain).</title>
        <authorList>
            <person name="Ferrer M."/>
            <person name="Guazzaroni M.E."/>
            <person name="Richter M."/>
            <person name="Garcia-Salamanca A."/>
            <person name="Yarza P."/>
            <person name="Suarez-Suarez A."/>
            <person name="Solano J."/>
            <person name="Alcaide M."/>
            <person name="van Dillewijn P."/>
            <person name="Molina-Henares M.A."/>
            <person name="Lopez-Cortes N."/>
            <person name="Al-Ramahi Y."/>
            <person name="Guerrero C."/>
            <person name="Acosta A."/>
            <person name="de Eugenio L.I."/>
            <person name="Martinez V."/>
            <person name="Marques S."/>
            <person name="Rojo F."/>
            <person name="Santero E."/>
            <person name="Genilloud O."/>
            <person name="Perez-Perez J."/>
            <person name="Rossello-Mora R."/>
            <person name="Ramos J.L."/>
        </authorList>
    </citation>
    <scope>NUCLEOTIDE SEQUENCE</scope>
</reference>
<protein>
    <submittedName>
        <fullName evidence="1">Uncharacterized protein</fullName>
    </submittedName>
</protein>
<accession>D9PGW4</accession>